<dbReference type="InterPro" id="IPR002068">
    <property type="entry name" value="A-crystallin/Hsp20_dom"/>
</dbReference>
<comment type="similarity">
    <text evidence="1 2">Belongs to the small heat shock protein (HSP20) family.</text>
</comment>
<dbReference type="CDD" id="cd06464">
    <property type="entry name" value="ACD_sHsps-like"/>
    <property type="match status" value="1"/>
</dbReference>
<feature type="domain" description="SHSP" evidence="4">
    <location>
        <begin position="37"/>
        <end position="157"/>
    </location>
</feature>
<dbReference type="InterPro" id="IPR031107">
    <property type="entry name" value="Small_HSP"/>
</dbReference>
<dbReference type="SUPFAM" id="SSF49764">
    <property type="entry name" value="HSP20-like chaperones"/>
    <property type="match status" value="1"/>
</dbReference>
<proteinExistence type="inferred from homology"/>
<dbReference type="PROSITE" id="PS01031">
    <property type="entry name" value="SHSP"/>
    <property type="match status" value="1"/>
</dbReference>
<evidence type="ECO:0000313" key="5">
    <source>
        <dbReference type="EMBL" id="ACZ39276.1"/>
    </source>
</evidence>
<keyword evidence="6" id="KW-1185">Reference proteome</keyword>
<evidence type="ECO:0000256" key="2">
    <source>
        <dbReference type="RuleBase" id="RU003616"/>
    </source>
</evidence>
<sequence length="171" mass="19233">MSITRWDPWSEMMSLREAMDQLLRESFVRPATSMLRSGSLGMGIPLDVRETDDAYIVKATMPGVRPEDVSIQITGNTLQISGETREEYEQSEGAGEGRDRGTWLVRERRYGRFERTITLPTDVKADQAQATLEHGVLTLRLPKAEEARARRIPVQSGTGAQQIEAQSRPRS</sequence>
<dbReference type="AlphaFoldDB" id="D1C4V9"/>
<dbReference type="OrthoDB" id="9811615at2"/>
<dbReference type="Gene3D" id="2.60.40.790">
    <property type="match status" value="1"/>
</dbReference>
<accession>D1C4V9</accession>
<evidence type="ECO:0000256" key="3">
    <source>
        <dbReference type="SAM" id="MobiDB-lite"/>
    </source>
</evidence>
<dbReference type="Pfam" id="PF00011">
    <property type="entry name" value="HSP20"/>
    <property type="match status" value="1"/>
</dbReference>
<reference evidence="5 6" key="2">
    <citation type="journal article" date="2010" name="Stand. Genomic Sci.">
        <title>Complete genome sequence of Desulfohalobium retbaense type strain (HR(100)).</title>
        <authorList>
            <person name="Spring S."/>
            <person name="Nolan M."/>
            <person name="Lapidus A."/>
            <person name="Glavina Del Rio T."/>
            <person name="Copeland A."/>
            <person name="Tice H."/>
            <person name="Cheng J.F."/>
            <person name="Lucas S."/>
            <person name="Land M."/>
            <person name="Chen F."/>
            <person name="Bruce D."/>
            <person name="Goodwin L."/>
            <person name="Pitluck S."/>
            <person name="Ivanova N."/>
            <person name="Mavromatis K."/>
            <person name="Mikhailova N."/>
            <person name="Pati A."/>
            <person name="Chen A."/>
            <person name="Palaniappan K."/>
            <person name="Hauser L."/>
            <person name="Chang Y.J."/>
            <person name="Jeffries C.D."/>
            <person name="Munk C."/>
            <person name="Kiss H."/>
            <person name="Chain P."/>
            <person name="Han C."/>
            <person name="Brettin T."/>
            <person name="Detter J.C."/>
            <person name="Schuler E."/>
            <person name="Goker M."/>
            <person name="Rohde M."/>
            <person name="Bristow J."/>
            <person name="Eisen J.A."/>
            <person name="Markowitz V."/>
            <person name="Hugenholtz P."/>
            <person name="Kyrpides N.C."/>
            <person name="Klenk H.P."/>
        </authorList>
    </citation>
    <scope>NUCLEOTIDE SEQUENCE [LARGE SCALE GENOMIC DNA]</scope>
    <source>
        <strain evidence="6">ATCC 49802 / DSM 20745 / S 6022</strain>
    </source>
</reference>
<dbReference type="HOGENOM" id="CLU_046737_12_2_0"/>
<name>D1C4V9_SPHTD</name>
<keyword evidence="5" id="KW-0346">Stress response</keyword>
<dbReference type="InterPro" id="IPR008978">
    <property type="entry name" value="HSP20-like_chaperone"/>
</dbReference>
<evidence type="ECO:0000313" key="6">
    <source>
        <dbReference type="Proteomes" id="UP000002027"/>
    </source>
</evidence>
<dbReference type="EMBL" id="CP001823">
    <property type="protein sequence ID" value="ACZ39276.1"/>
    <property type="molecule type" value="Genomic_DNA"/>
</dbReference>
<dbReference type="RefSeq" id="WP_012872322.1">
    <property type="nucleotide sequence ID" value="NC_013523.1"/>
</dbReference>
<evidence type="ECO:0000256" key="1">
    <source>
        <dbReference type="PROSITE-ProRule" id="PRU00285"/>
    </source>
</evidence>
<feature type="compositionally biased region" description="Polar residues" evidence="3">
    <location>
        <begin position="155"/>
        <end position="165"/>
    </location>
</feature>
<dbReference type="KEGG" id="sti:Sthe_1843"/>
<evidence type="ECO:0000259" key="4">
    <source>
        <dbReference type="PROSITE" id="PS01031"/>
    </source>
</evidence>
<gene>
    <name evidence="5" type="ordered locus">Sthe_1843</name>
</gene>
<dbReference type="InParanoid" id="D1C4V9"/>
<dbReference type="eggNOG" id="COG0071">
    <property type="taxonomic scope" value="Bacteria"/>
</dbReference>
<feature type="region of interest" description="Disordered" evidence="3">
    <location>
        <begin position="81"/>
        <end position="101"/>
    </location>
</feature>
<dbReference type="STRING" id="479434.Sthe_1843"/>
<feature type="region of interest" description="Disordered" evidence="3">
    <location>
        <begin position="148"/>
        <end position="171"/>
    </location>
</feature>
<protein>
    <submittedName>
        <fullName evidence="5">Heat shock protein Hsp20</fullName>
    </submittedName>
</protein>
<organism evidence="5 6">
    <name type="scientific">Sphaerobacter thermophilus (strain ATCC 49802 / DSM 20745 / KCCM 41009 / NCIMB 13125 / S 6022)</name>
    <dbReference type="NCBI Taxonomy" id="479434"/>
    <lineage>
        <taxon>Bacteria</taxon>
        <taxon>Pseudomonadati</taxon>
        <taxon>Thermomicrobiota</taxon>
        <taxon>Thermomicrobia</taxon>
        <taxon>Sphaerobacterales</taxon>
        <taxon>Sphaerobacterineae</taxon>
        <taxon>Sphaerobacteraceae</taxon>
        <taxon>Sphaerobacter</taxon>
    </lineage>
</organism>
<reference evidence="6" key="1">
    <citation type="submission" date="2009-11" db="EMBL/GenBank/DDBJ databases">
        <title>The complete chromosome 1 of Sphaerobacter thermophilus DSM 20745.</title>
        <authorList>
            <person name="Lucas S."/>
            <person name="Copeland A."/>
            <person name="Lapidus A."/>
            <person name="Glavina del Rio T."/>
            <person name="Dalin E."/>
            <person name="Tice H."/>
            <person name="Bruce D."/>
            <person name="Goodwin L."/>
            <person name="Pitluck S."/>
            <person name="Kyrpides N."/>
            <person name="Mavromatis K."/>
            <person name="Ivanova N."/>
            <person name="Mikhailova N."/>
            <person name="LaButti K.M."/>
            <person name="Clum A."/>
            <person name="Sun H.I."/>
            <person name="Brettin T."/>
            <person name="Detter J.C."/>
            <person name="Han C."/>
            <person name="Larimer F."/>
            <person name="Land M."/>
            <person name="Hauser L."/>
            <person name="Markowitz V."/>
            <person name="Cheng J.F."/>
            <person name="Hugenholtz P."/>
            <person name="Woyke T."/>
            <person name="Wu D."/>
            <person name="Steenblock K."/>
            <person name="Schneider S."/>
            <person name="Pukall R."/>
            <person name="Goeker M."/>
            <person name="Klenk H.P."/>
            <person name="Eisen J.A."/>
        </authorList>
    </citation>
    <scope>NUCLEOTIDE SEQUENCE [LARGE SCALE GENOMIC DNA]</scope>
    <source>
        <strain evidence="6">ATCC 49802 / DSM 20745 / S 6022</strain>
    </source>
</reference>
<dbReference type="PANTHER" id="PTHR11527">
    <property type="entry name" value="HEAT-SHOCK PROTEIN 20 FAMILY MEMBER"/>
    <property type="match status" value="1"/>
</dbReference>
<dbReference type="FunCoup" id="D1C4V9">
    <property type="interactions" value="12"/>
</dbReference>
<dbReference type="Proteomes" id="UP000002027">
    <property type="component" value="Chromosome 1"/>
</dbReference>